<gene>
    <name evidence="2" type="ORF">GCM10023336_73690</name>
</gene>
<evidence type="ECO:0000256" key="1">
    <source>
        <dbReference type="SAM" id="MobiDB-lite"/>
    </source>
</evidence>
<protein>
    <submittedName>
        <fullName evidence="2">Uncharacterized protein</fullName>
    </submittedName>
</protein>
<proteinExistence type="predicted"/>
<feature type="region of interest" description="Disordered" evidence="1">
    <location>
        <begin position="52"/>
        <end position="80"/>
    </location>
</feature>
<comment type="caution">
    <text evidence="2">The sequence shown here is derived from an EMBL/GenBank/DDBJ whole genome shotgun (WGS) entry which is preliminary data.</text>
</comment>
<dbReference type="EMBL" id="BAABKC010000135">
    <property type="protein sequence ID" value="GAA5080421.1"/>
    <property type="molecule type" value="Genomic_DNA"/>
</dbReference>
<accession>A0ABP9LPH6</accession>
<evidence type="ECO:0000313" key="2">
    <source>
        <dbReference type="EMBL" id="GAA5080421.1"/>
    </source>
</evidence>
<organism evidence="2 3">
    <name type="scientific">Streptomyces similanensis</name>
    <dbReference type="NCBI Taxonomy" id="1274988"/>
    <lineage>
        <taxon>Bacteria</taxon>
        <taxon>Bacillati</taxon>
        <taxon>Actinomycetota</taxon>
        <taxon>Actinomycetes</taxon>
        <taxon>Kitasatosporales</taxon>
        <taxon>Streptomycetaceae</taxon>
        <taxon>Streptomyces</taxon>
    </lineage>
</organism>
<name>A0ABP9LPH6_9ACTN</name>
<evidence type="ECO:0000313" key="3">
    <source>
        <dbReference type="Proteomes" id="UP001500124"/>
    </source>
</evidence>
<reference evidence="3" key="1">
    <citation type="journal article" date="2019" name="Int. J. Syst. Evol. Microbiol.">
        <title>The Global Catalogue of Microorganisms (GCM) 10K type strain sequencing project: providing services to taxonomists for standard genome sequencing and annotation.</title>
        <authorList>
            <consortium name="The Broad Institute Genomics Platform"/>
            <consortium name="The Broad Institute Genome Sequencing Center for Infectious Disease"/>
            <person name="Wu L."/>
            <person name="Ma J."/>
        </authorList>
    </citation>
    <scope>NUCLEOTIDE SEQUENCE [LARGE SCALE GENOMIC DNA]</scope>
    <source>
        <strain evidence="3">JCM 18410</strain>
    </source>
</reference>
<dbReference type="RefSeq" id="WP_345672399.1">
    <property type="nucleotide sequence ID" value="NZ_BAABKC010000135.1"/>
</dbReference>
<keyword evidence="3" id="KW-1185">Reference proteome</keyword>
<sequence>MKLDLAPPAVRRTAARIIAPDPAQAGRRPLAAALRSLDHPYDHVHPYHRAHLCGHAHGHPHDHPHLASAAAHTRTHEGEV</sequence>
<dbReference type="Proteomes" id="UP001500124">
    <property type="component" value="Unassembled WGS sequence"/>
</dbReference>